<comment type="caution">
    <text evidence="1">The sequence shown here is derived from an EMBL/GenBank/DDBJ whole genome shotgun (WGS) entry which is preliminary data.</text>
</comment>
<accession>A0A0F9EN98</accession>
<name>A0A0F9EN98_9ZZZZ</name>
<protein>
    <submittedName>
        <fullName evidence="1">Uncharacterized protein</fullName>
    </submittedName>
</protein>
<proteinExistence type="predicted"/>
<dbReference type="AlphaFoldDB" id="A0A0F9EN98"/>
<sequence>MSKKATVENLKNLFLNMGYGFKNRLTKDYISWVLHIDGRVARNYIAELRKAGHPIISTSKDKGYWYFNPDNVKDRIMAGIMVGETKNRIDNLRLMMKPVESLIFGQIKMFEEGQ</sequence>
<reference evidence="1" key="1">
    <citation type="journal article" date="2015" name="Nature">
        <title>Complex archaea that bridge the gap between prokaryotes and eukaryotes.</title>
        <authorList>
            <person name="Spang A."/>
            <person name="Saw J.H."/>
            <person name="Jorgensen S.L."/>
            <person name="Zaremba-Niedzwiedzka K."/>
            <person name="Martijn J."/>
            <person name="Lind A.E."/>
            <person name="van Eijk R."/>
            <person name="Schleper C."/>
            <person name="Guy L."/>
            <person name="Ettema T.J."/>
        </authorList>
    </citation>
    <scope>NUCLEOTIDE SEQUENCE</scope>
</reference>
<evidence type="ECO:0000313" key="1">
    <source>
        <dbReference type="EMBL" id="KKL46375.1"/>
    </source>
</evidence>
<gene>
    <name evidence="1" type="ORF">LCGC14_2346200</name>
</gene>
<organism evidence="1">
    <name type="scientific">marine sediment metagenome</name>
    <dbReference type="NCBI Taxonomy" id="412755"/>
    <lineage>
        <taxon>unclassified sequences</taxon>
        <taxon>metagenomes</taxon>
        <taxon>ecological metagenomes</taxon>
    </lineage>
</organism>
<dbReference type="EMBL" id="LAZR01034053">
    <property type="protein sequence ID" value="KKL46375.1"/>
    <property type="molecule type" value="Genomic_DNA"/>
</dbReference>